<dbReference type="Proteomes" id="UP000321332">
    <property type="component" value="Chromosome"/>
</dbReference>
<dbReference type="GeneID" id="61186122"/>
<protein>
    <submittedName>
        <fullName evidence="2">Lysophospholipase</fullName>
    </submittedName>
</protein>
<organism evidence="2 3">
    <name type="scientific">Leuconostoc carnosum</name>
    <dbReference type="NCBI Taxonomy" id="1252"/>
    <lineage>
        <taxon>Bacteria</taxon>
        <taxon>Bacillati</taxon>
        <taxon>Bacillota</taxon>
        <taxon>Bacilli</taxon>
        <taxon>Lactobacillales</taxon>
        <taxon>Lactobacillaceae</taxon>
        <taxon>Leuconostoc</taxon>
    </lineage>
</organism>
<evidence type="ECO:0000313" key="2">
    <source>
        <dbReference type="EMBL" id="QEA32651.1"/>
    </source>
</evidence>
<dbReference type="EMBL" id="CP042374">
    <property type="protein sequence ID" value="QEA32651.1"/>
    <property type="molecule type" value="Genomic_DNA"/>
</dbReference>
<proteinExistence type="predicted"/>
<dbReference type="Gene3D" id="3.40.50.1110">
    <property type="entry name" value="SGNH hydrolase"/>
    <property type="match status" value="1"/>
</dbReference>
<sequence length="297" mass="33557">MKEIELTALLSPEWGIVENHFITTQFGASVICHTVDVSKIQLAFDAEYDGLSFEVQINHGVWTEYVVIDKKLTIDIRGHEADICIILRTWRTDSLNFWQHPVTLTTLLVDQGIVTPVNSNLPYITFVGDSITAGESMDVNGHHPELSYPLLVAEALKKPLNRIAYGGTGLTASAPFQQPTAVEALWHVADNVIRPRVVTDLVIINYGTNDFNYGATQEAFAFGLRIYLLELIKRFHSAKMVLLIPFSGAFETIYQREIKRFDNFVILDTSHWQIDNERVHPLMADHQRIAELILKGL</sequence>
<reference evidence="2 3" key="1">
    <citation type="submission" date="2019-06" db="EMBL/GenBank/DDBJ databases">
        <title>Genome analyses of bacteria isolated from kimchi.</title>
        <authorList>
            <person name="Lee S."/>
            <person name="Ahn S."/>
            <person name="Roh S."/>
        </authorList>
    </citation>
    <scope>NUCLEOTIDE SEQUENCE [LARGE SCALE GENOMIC DNA]</scope>
    <source>
        <strain evidence="2 3">CBA3620</strain>
    </source>
</reference>
<dbReference type="InterPro" id="IPR013830">
    <property type="entry name" value="SGNH_hydro"/>
</dbReference>
<dbReference type="OMA" id="PLNRIAY"/>
<evidence type="ECO:0000313" key="3">
    <source>
        <dbReference type="Proteomes" id="UP000321332"/>
    </source>
</evidence>
<dbReference type="RefSeq" id="WP_014974485.1">
    <property type="nucleotide sequence ID" value="NZ_CP042374.1"/>
</dbReference>
<dbReference type="AlphaFoldDB" id="A0AAE6II84"/>
<name>A0AAE6II84_LEUCA</name>
<evidence type="ECO:0000259" key="1">
    <source>
        <dbReference type="Pfam" id="PF13472"/>
    </source>
</evidence>
<feature type="domain" description="SGNH hydrolase-type esterase" evidence="1">
    <location>
        <begin position="126"/>
        <end position="245"/>
    </location>
</feature>
<dbReference type="Pfam" id="PF13472">
    <property type="entry name" value="Lipase_GDSL_2"/>
    <property type="match status" value="1"/>
</dbReference>
<accession>A0AAE6II84</accession>
<gene>
    <name evidence="2" type="ORF">FGL89_00115</name>
</gene>
<dbReference type="InterPro" id="IPR036514">
    <property type="entry name" value="SGNH_hydro_sf"/>
</dbReference>
<dbReference type="SUPFAM" id="SSF52266">
    <property type="entry name" value="SGNH hydrolase"/>
    <property type="match status" value="1"/>
</dbReference>